<accession>A0A976IHG4</accession>
<evidence type="ECO:0000256" key="1">
    <source>
        <dbReference type="SAM" id="MobiDB-lite"/>
    </source>
</evidence>
<dbReference type="GeneID" id="94348161"/>
<dbReference type="OrthoDB" id="117571at2759"/>
<sequence length="401" mass="44699">MDPLIDLASSFRPPSCQVEPTEEITLKPIELLPKDVPRPRGRPRISKTPRSAKSSSSSATHELRRLRAQVASMESKLHALQSQWTRSLPNTRLLAMAQHTASKKREVAMTEAAHETLQNRLLQQQLCLATLQTALYQSPLHSSGVDIMKKLHFGTHLGRNVNERYQILQAHRERSLSTVPSILTELTQMAVNKVAAFHTQDSSNGFDKMRPISQIDITGCQNYTLVSSVFVTEIPHASLEDVYAAAIAYHDALPTTLKRHLGIDVTRTRLNEANAPTAYWRTEVDGCALPATVNHIVCSELVPTHGMIHMDAVVNDLLFPATEKSPVEYGLSGLTLTPQNTPKMEGTAAVTLRWVVLYRYNLLPHDPVILQDLEILRPCFNGDLITASICNYIRNRQVGSR</sequence>
<dbReference type="KEGG" id="blac:94348161"/>
<dbReference type="AlphaFoldDB" id="A0A976IHG4"/>
<reference evidence="2 3" key="1">
    <citation type="journal article" date="2021" name="Genome Biol.">
        <title>AFLAP: assembly-free linkage analysis pipeline using k-mers from genome sequencing data.</title>
        <authorList>
            <person name="Fletcher K."/>
            <person name="Zhang L."/>
            <person name="Gil J."/>
            <person name="Han R."/>
            <person name="Cavanaugh K."/>
            <person name="Michelmore R."/>
        </authorList>
    </citation>
    <scope>NUCLEOTIDE SEQUENCE [LARGE SCALE GENOMIC DNA]</scope>
    <source>
        <strain evidence="2 3">SF5</strain>
    </source>
</reference>
<feature type="compositionally biased region" description="Low complexity" evidence="1">
    <location>
        <begin position="48"/>
        <end position="60"/>
    </location>
</feature>
<comment type="caution">
    <text evidence="2">The sequence shown here is derived from an EMBL/GenBank/DDBJ whole genome shotgun (WGS) entry which is preliminary data.</text>
</comment>
<dbReference type="EMBL" id="SHOA02000015">
    <property type="protein sequence ID" value="TDH71880.1"/>
    <property type="molecule type" value="Genomic_DNA"/>
</dbReference>
<proteinExistence type="predicted"/>
<protein>
    <submittedName>
        <fullName evidence="2">Uncharacterized protein</fullName>
    </submittedName>
</protein>
<feature type="region of interest" description="Disordered" evidence="1">
    <location>
        <begin position="1"/>
        <end position="61"/>
    </location>
</feature>
<name>A0A976IHG4_BRELC</name>
<keyword evidence="3" id="KW-1185">Reference proteome</keyword>
<evidence type="ECO:0000313" key="2">
    <source>
        <dbReference type="EMBL" id="TDH71880.1"/>
    </source>
</evidence>
<gene>
    <name evidence="2" type="ORF">CCR75_004404</name>
</gene>
<dbReference type="Proteomes" id="UP000294530">
    <property type="component" value="Unassembled WGS sequence"/>
</dbReference>
<dbReference type="RefSeq" id="XP_067821379.1">
    <property type="nucleotide sequence ID" value="XM_067962490.1"/>
</dbReference>
<organism evidence="2 3">
    <name type="scientific">Bremia lactucae</name>
    <name type="common">Lettuce downy mildew</name>
    <dbReference type="NCBI Taxonomy" id="4779"/>
    <lineage>
        <taxon>Eukaryota</taxon>
        <taxon>Sar</taxon>
        <taxon>Stramenopiles</taxon>
        <taxon>Oomycota</taxon>
        <taxon>Peronosporomycetes</taxon>
        <taxon>Peronosporales</taxon>
        <taxon>Peronosporaceae</taxon>
        <taxon>Bremia</taxon>
    </lineage>
</organism>
<evidence type="ECO:0000313" key="3">
    <source>
        <dbReference type="Proteomes" id="UP000294530"/>
    </source>
</evidence>